<feature type="region of interest" description="Disordered" evidence="1">
    <location>
        <begin position="90"/>
        <end position="121"/>
    </location>
</feature>
<feature type="compositionally biased region" description="Basic residues" evidence="1">
    <location>
        <begin position="112"/>
        <end position="121"/>
    </location>
</feature>
<name>A0A4Y2FB60_ARAVE</name>
<sequence>MEAVLNIILKTLVSHKIITPTCHWVSGFTLNDRPPQQIVRHCGSCTIALISRCPCNNPPDYRVRPVIGVDPKSLTTVMCHRVDESQLTYPANSLPRARGVPPPPMGLETSIKTRKRRGGEK</sequence>
<evidence type="ECO:0000313" key="2">
    <source>
        <dbReference type="EMBL" id="GBM38227.1"/>
    </source>
</evidence>
<organism evidence="2 3">
    <name type="scientific">Araneus ventricosus</name>
    <name type="common">Orbweaver spider</name>
    <name type="synonym">Epeira ventricosa</name>
    <dbReference type="NCBI Taxonomy" id="182803"/>
    <lineage>
        <taxon>Eukaryota</taxon>
        <taxon>Metazoa</taxon>
        <taxon>Ecdysozoa</taxon>
        <taxon>Arthropoda</taxon>
        <taxon>Chelicerata</taxon>
        <taxon>Arachnida</taxon>
        <taxon>Araneae</taxon>
        <taxon>Araneomorphae</taxon>
        <taxon>Entelegynae</taxon>
        <taxon>Araneoidea</taxon>
        <taxon>Araneidae</taxon>
        <taxon>Araneus</taxon>
    </lineage>
</organism>
<evidence type="ECO:0000256" key="1">
    <source>
        <dbReference type="SAM" id="MobiDB-lite"/>
    </source>
</evidence>
<gene>
    <name evidence="2" type="ORF">AVEN_170164_1</name>
</gene>
<keyword evidence="3" id="KW-1185">Reference proteome</keyword>
<accession>A0A4Y2FB60</accession>
<evidence type="ECO:0000313" key="3">
    <source>
        <dbReference type="Proteomes" id="UP000499080"/>
    </source>
</evidence>
<protein>
    <submittedName>
        <fullName evidence="2">Uncharacterized protein</fullName>
    </submittedName>
</protein>
<dbReference type="Proteomes" id="UP000499080">
    <property type="component" value="Unassembled WGS sequence"/>
</dbReference>
<dbReference type="AlphaFoldDB" id="A0A4Y2FB60"/>
<comment type="caution">
    <text evidence="2">The sequence shown here is derived from an EMBL/GenBank/DDBJ whole genome shotgun (WGS) entry which is preliminary data.</text>
</comment>
<reference evidence="2 3" key="1">
    <citation type="journal article" date="2019" name="Sci. Rep.">
        <title>Orb-weaving spider Araneus ventricosus genome elucidates the spidroin gene catalogue.</title>
        <authorList>
            <person name="Kono N."/>
            <person name="Nakamura H."/>
            <person name="Ohtoshi R."/>
            <person name="Moran D.A.P."/>
            <person name="Shinohara A."/>
            <person name="Yoshida Y."/>
            <person name="Fujiwara M."/>
            <person name="Mori M."/>
            <person name="Tomita M."/>
            <person name="Arakawa K."/>
        </authorList>
    </citation>
    <scope>NUCLEOTIDE SEQUENCE [LARGE SCALE GENOMIC DNA]</scope>
</reference>
<proteinExistence type="predicted"/>
<dbReference type="EMBL" id="BGPR01095381">
    <property type="protein sequence ID" value="GBM38227.1"/>
    <property type="molecule type" value="Genomic_DNA"/>
</dbReference>